<keyword evidence="3 6" id="KW-0732">Signal</keyword>
<dbReference type="Proteomes" id="UP001139450">
    <property type="component" value="Unassembled WGS sequence"/>
</dbReference>
<dbReference type="InterPro" id="IPR017853">
    <property type="entry name" value="GH"/>
</dbReference>
<keyword evidence="4" id="KW-0378">Hydrolase</keyword>
<dbReference type="InterPro" id="IPR057739">
    <property type="entry name" value="Glyco_hydro_29_N"/>
</dbReference>
<feature type="chain" id="PRO_5040902393" description="alpha-L-fucosidase" evidence="6">
    <location>
        <begin position="29"/>
        <end position="540"/>
    </location>
</feature>
<dbReference type="GO" id="GO:0006004">
    <property type="term" value="P:fucose metabolic process"/>
    <property type="evidence" value="ECO:0007669"/>
    <property type="project" value="TreeGrafter"/>
</dbReference>
<dbReference type="GO" id="GO:0005764">
    <property type="term" value="C:lysosome"/>
    <property type="evidence" value="ECO:0007669"/>
    <property type="project" value="TreeGrafter"/>
</dbReference>
<gene>
    <name evidence="9" type="ORF">MUY27_04710</name>
</gene>
<dbReference type="InterPro" id="IPR013780">
    <property type="entry name" value="Glyco_hydro_b"/>
</dbReference>
<dbReference type="SMART" id="SM00812">
    <property type="entry name" value="Alpha_L_fucos"/>
    <property type="match status" value="1"/>
</dbReference>
<dbReference type="Pfam" id="PF16757">
    <property type="entry name" value="Fucosidase_C"/>
    <property type="match status" value="1"/>
</dbReference>
<evidence type="ECO:0000256" key="4">
    <source>
        <dbReference type="ARBA" id="ARBA00022801"/>
    </source>
</evidence>
<dbReference type="EMBL" id="JALJEJ010000002">
    <property type="protein sequence ID" value="MCJ8208998.1"/>
    <property type="molecule type" value="Genomic_DNA"/>
</dbReference>
<dbReference type="AlphaFoldDB" id="A0A9X2BC75"/>
<accession>A0A9X2BC75</accession>
<sequence length="540" mass="60698">MKKLSRAVFLRILTISLFAHMMGSMASAQIKTFSSGPFEPTITSLSNYQVPEWFRDAKFGIWAHWGPQCEPEAGDWYARNMYIQGSKQYDLHLKRYGHPSKFGFKDVIHLWKAEHFDPGQLMALYKNAGAKYFVALANHHDNFDLWDSKYQPWNAVNMGPQKNLIGKWAEAAKKAGLRFGVSVHASSAWSWYEVTQLKDTSGAFKGVSYDGVMSKADGKGLWWEGYDPQDLYAQYGHKISKDVLNRRLAWQNPGDLPSAAYLHKFYDRVKDLVSRYEPDLVYFDDSHLPLYENDPSIGLNLAAGLYNKSIAKYGRNEAVINTKSLTDTEKKCFINDLEVGTERQLSNIPWQSDACIGAWHYKKDIEYKNAESVIHALIDVVSKNGNLLLSIPIRADGTIDDKEKEILKGIGAWLAINGEAIYGTRPWVRYGEGPSIADHVPDNAKGHMPLYRKAPYVAQDFRFTTKGKSLYAIAMARPSSGKLLIRSITALPGSASAIRISLLGSDKKLSFQQTAEGLEVMLPAAIPDQIAYTLRIDGYL</sequence>
<dbReference type="EC" id="3.2.1.51" evidence="2"/>
<dbReference type="InterPro" id="IPR031919">
    <property type="entry name" value="Fucosidase_C"/>
</dbReference>
<feature type="domain" description="Alpha-L-fucosidase C-terminal" evidence="8">
    <location>
        <begin position="457"/>
        <end position="536"/>
    </location>
</feature>
<evidence type="ECO:0000313" key="9">
    <source>
        <dbReference type="EMBL" id="MCJ8208998.1"/>
    </source>
</evidence>
<keyword evidence="5" id="KW-0326">Glycosidase</keyword>
<comment type="caution">
    <text evidence="9">The sequence shown here is derived from an EMBL/GenBank/DDBJ whole genome shotgun (WGS) entry which is preliminary data.</text>
</comment>
<dbReference type="PANTHER" id="PTHR10030">
    <property type="entry name" value="ALPHA-L-FUCOSIDASE"/>
    <property type="match status" value="1"/>
</dbReference>
<reference evidence="9" key="1">
    <citation type="submission" date="2022-04" db="EMBL/GenBank/DDBJ databases">
        <title>Mucilaginibacter sp. RS28 isolated from freshwater.</title>
        <authorList>
            <person name="Ko S.-R."/>
        </authorList>
    </citation>
    <scope>NUCLEOTIDE SEQUENCE</scope>
    <source>
        <strain evidence="9">RS28</strain>
    </source>
</reference>
<evidence type="ECO:0000256" key="1">
    <source>
        <dbReference type="ARBA" id="ARBA00007951"/>
    </source>
</evidence>
<evidence type="ECO:0000256" key="5">
    <source>
        <dbReference type="ARBA" id="ARBA00023295"/>
    </source>
</evidence>
<dbReference type="GO" id="GO:0004560">
    <property type="term" value="F:alpha-L-fucosidase activity"/>
    <property type="evidence" value="ECO:0007669"/>
    <property type="project" value="InterPro"/>
</dbReference>
<dbReference type="SUPFAM" id="SSF51445">
    <property type="entry name" value="(Trans)glycosidases"/>
    <property type="match status" value="1"/>
</dbReference>
<proteinExistence type="inferred from homology"/>
<dbReference type="Gene3D" id="3.20.20.80">
    <property type="entry name" value="Glycosidases"/>
    <property type="match status" value="1"/>
</dbReference>
<evidence type="ECO:0000313" key="10">
    <source>
        <dbReference type="Proteomes" id="UP001139450"/>
    </source>
</evidence>
<dbReference type="Pfam" id="PF01120">
    <property type="entry name" value="Alpha_L_fucos"/>
    <property type="match status" value="1"/>
</dbReference>
<name>A0A9X2BC75_9SPHI</name>
<comment type="similarity">
    <text evidence="1">Belongs to the glycosyl hydrolase 29 family.</text>
</comment>
<evidence type="ECO:0000259" key="8">
    <source>
        <dbReference type="Pfam" id="PF16757"/>
    </source>
</evidence>
<keyword evidence="10" id="KW-1185">Reference proteome</keyword>
<feature type="signal peptide" evidence="6">
    <location>
        <begin position="1"/>
        <end position="28"/>
    </location>
</feature>
<organism evidence="9 10">
    <name type="scientific">Mucilaginibacter straminoryzae</name>
    <dbReference type="NCBI Taxonomy" id="2932774"/>
    <lineage>
        <taxon>Bacteria</taxon>
        <taxon>Pseudomonadati</taxon>
        <taxon>Bacteroidota</taxon>
        <taxon>Sphingobacteriia</taxon>
        <taxon>Sphingobacteriales</taxon>
        <taxon>Sphingobacteriaceae</taxon>
        <taxon>Mucilaginibacter</taxon>
    </lineage>
</organism>
<evidence type="ECO:0000256" key="2">
    <source>
        <dbReference type="ARBA" id="ARBA00012662"/>
    </source>
</evidence>
<dbReference type="InterPro" id="IPR000933">
    <property type="entry name" value="Glyco_hydro_29"/>
</dbReference>
<dbReference type="GO" id="GO:0016139">
    <property type="term" value="P:glycoside catabolic process"/>
    <property type="evidence" value="ECO:0007669"/>
    <property type="project" value="TreeGrafter"/>
</dbReference>
<dbReference type="Gene3D" id="2.60.40.1180">
    <property type="entry name" value="Golgi alpha-mannosidase II"/>
    <property type="match status" value="1"/>
</dbReference>
<dbReference type="RefSeq" id="WP_245128832.1">
    <property type="nucleotide sequence ID" value="NZ_JALJEJ010000002.1"/>
</dbReference>
<feature type="domain" description="Glycoside hydrolase family 29 N-terminal" evidence="7">
    <location>
        <begin position="29"/>
        <end position="419"/>
    </location>
</feature>
<evidence type="ECO:0000259" key="7">
    <source>
        <dbReference type="Pfam" id="PF01120"/>
    </source>
</evidence>
<dbReference type="PANTHER" id="PTHR10030:SF37">
    <property type="entry name" value="ALPHA-L-FUCOSIDASE-RELATED"/>
    <property type="match status" value="1"/>
</dbReference>
<evidence type="ECO:0000256" key="3">
    <source>
        <dbReference type="ARBA" id="ARBA00022729"/>
    </source>
</evidence>
<evidence type="ECO:0000256" key="6">
    <source>
        <dbReference type="SAM" id="SignalP"/>
    </source>
</evidence>
<protein>
    <recommendedName>
        <fullName evidence="2">alpha-L-fucosidase</fullName>
        <ecNumber evidence="2">3.2.1.51</ecNumber>
    </recommendedName>
</protein>